<organism evidence="1 2">
    <name type="scientific">Nocardia amikacinitolerans</name>
    <dbReference type="NCBI Taxonomy" id="756689"/>
    <lineage>
        <taxon>Bacteria</taxon>
        <taxon>Bacillati</taxon>
        <taxon>Actinomycetota</taxon>
        <taxon>Actinomycetes</taxon>
        <taxon>Mycobacteriales</taxon>
        <taxon>Nocardiaceae</taxon>
        <taxon>Nocardia</taxon>
    </lineage>
</organism>
<accession>A0A285LGB1</accession>
<sequence>MPLVFVGGGQSFTPSGMTKSGTEPWANGSIWTTITSWTPNTGTYPGSSVTSDGLNVQGTKTGATIAASVSFTGALGGTHTIRLIDQANNVIATGTGIGGTSGTCTVTANSVDLTSITNVRVQMHSTAGSSSGTVSAGGTCTIT</sequence>
<proteinExistence type="predicted"/>
<dbReference type="EMBL" id="OBEG01000003">
    <property type="protein sequence ID" value="SNY83892.1"/>
    <property type="molecule type" value="Genomic_DNA"/>
</dbReference>
<dbReference type="Proteomes" id="UP000219565">
    <property type="component" value="Unassembled WGS sequence"/>
</dbReference>
<evidence type="ECO:0000313" key="1">
    <source>
        <dbReference type="EMBL" id="SNY83892.1"/>
    </source>
</evidence>
<protein>
    <submittedName>
        <fullName evidence="1">Uncharacterized protein</fullName>
    </submittedName>
</protein>
<keyword evidence="2" id="KW-1185">Reference proteome</keyword>
<dbReference type="AlphaFoldDB" id="A0A285LGB1"/>
<reference evidence="1 2" key="1">
    <citation type="submission" date="2017-09" db="EMBL/GenBank/DDBJ databases">
        <authorList>
            <person name="Ehlers B."/>
            <person name="Leendertz F.H."/>
        </authorList>
    </citation>
    <scope>NUCLEOTIDE SEQUENCE [LARGE SCALE GENOMIC DNA]</scope>
    <source>
        <strain evidence="1 2">DSM 45537</strain>
    </source>
</reference>
<gene>
    <name evidence="1" type="ORF">SAMN04244553_3575</name>
</gene>
<name>A0A285LGB1_9NOCA</name>
<evidence type="ECO:0000313" key="2">
    <source>
        <dbReference type="Proteomes" id="UP000219565"/>
    </source>
</evidence>